<dbReference type="InterPro" id="IPR012340">
    <property type="entry name" value="NA-bd_OB-fold"/>
</dbReference>
<dbReference type="NCBIfam" id="TIGR01953">
    <property type="entry name" value="NusA"/>
    <property type="match status" value="1"/>
</dbReference>
<comment type="subunit">
    <text evidence="7">Monomer. Binds directly to the core enzyme of the DNA-dependent RNA polymerase and to nascent RNA.</text>
</comment>
<dbReference type="InterPro" id="IPR030842">
    <property type="entry name" value="TF_NusA_bacterial"/>
</dbReference>
<keyword evidence="1 7" id="KW-0806">Transcription termination</keyword>
<dbReference type="InterPro" id="IPR015946">
    <property type="entry name" value="KH_dom-like_a/b"/>
</dbReference>
<protein>
    <recommendedName>
        <fullName evidence="7">Transcription termination/antitermination protein NusA</fullName>
    </recommendedName>
</protein>
<dbReference type="EMBL" id="UGHX01000001">
    <property type="protein sequence ID" value="STP10299.1"/>
    <property type="molecule type" value="Genomic_DNA"/>
</dbReference>
<keyword evidence="10" id="KW-0251">Elongation factor</keyword>
<dbReference type="Pfam" id="PF13184">
    <property type="entry name" value="KH_NusA_1st"/>
    <property type="match status" value="1"/>
</dbReference>
<name>A0A377JQP3_9HELI</name>
<evidence type="ECO:0000256" key="6">
    <source>
        <dbReference type="ARBA" id="ARBA00023163"/>
    </source>
</evidence>
<dbReference type="SUPFAM" id="SSF54814">
    <property type="entry name" value="Prokaryotic type KH domain (KH-domain type II)"/>
    <property type="match status" value="2"/>
</dbReference>
<dbReference type="GO" id="GO:0003746">
    <property type="term" value="F:translation elongation factor activity"/>
    <property type="evidence" value="ECO:0007669"/>
    <property type="project" value="UniProtKB-KW"/>
</dbReference>
<comment type="subcellular location">
    <subcellularLocation>
        <location evidence="7">Cytoplasm</location>
    </subcellularLocation>
</comment>
<keyword evidence="2 7" id="KW-0963">Cytoplasm</keyword>
<dbReference type="Pfam" id="PF26594">
    <property type="entry name" value="KH_NusA_2nd"/>
    <property type="match status" value="1"/>
</dbReference>
<evidence type="ECO:0000256" key="8">
    <source>
        <dbReference type="SAM" id="MobiDB-lite"/>
    </source>
</evidence>
<dbReference type="GO" id="GO:0003700">
    <property type="term" value="F:DNA-binding transcription factor activity"/>
    <property type="evidence" value="ECO:0007669"/>
    <property type="project" value="InterPro"/>
</dbReference>
<keyword evidence="3 7" id="KW-0889">Transcription antitermination</keyword>
<dbReference type="PANTHER" id="PTHR22648">
    <property type="entry name" value="TRANSCRIPTION TERMINATION FACTOR NUSA"/>
    <property type="match status" value="1"/>
</dbReference>
<dbReference type="InterPro" id="IPR010213">
    <property type="entry name" value="TF_NusA"/>
</dbReference>
<dbReference type="InterPro" id="IPR013735">
    <property type="entry name" value="TF_NusA_N"/>
</dbReference>
<evidence type="ECO:0000256" key="1">
    <source>
        <dbReference type="ARBA" id="ARBA00022472"/>
    </source>
</evidence>
<dbReference type="Proteomes" id="UP000255103">
    <property type="component" value="Unassembled WGS sequence"/>
</dbReference>
<dbReference type="HAMAP" id="MF_00945_B">
    <property type="entry name" value="NusA_B"/>
    <property type="match status" value="1"/>
</dbReference>
<dbReference type="RefSeq" id="WP_115721210.1">
    <property type="nucleotide sequence ID" value="NZ_UGHX01000001.1"/>
</dbReference>
<dbReference type="SUPFAM" id="SSF69705">
    <property type="entry name" value="Transcription factor NusA, N-terminal domain"/>
    <property type="match status" value="1"/>
</dbReference>
<dbReference type="InterPro" id="IPR036555">
    <property type="entry name" value="NusA_N_sf"/>
</dbReference>
<keyword evidence="4 7" id="KW-0694">RNA-binding</keyword>
<comment type="similarity">
    <text evidence="7">Belongs to the NusA family.</text>
</comment>
<dbReference type="SMART" id="SM00316">
    <property type="entry name" value="S1"/>
    <property type="match status" value="1"/>
</dbReference>
<evidence type="ECO:0000313" key="11">
    <source>
        <dbReference type="Proteomes" id="UP000255103"/>
    </source>
</evidence>
<dbReference type="GO" id="GO:0006353">
    <property type="term" value="P:DNA-templated transcription termination"/>
    <property type="evidence" value="ECO:0007669"/>
    <property type="project" value="UniProtKB-UniRule"/>
</dbReference>
<dbReference type="SUPFAM" id="SSF50249">
    <property type="entry name" value="Nucleic acid-binding proteins"/>
    <property type="match status" value="1"/>
</dbReference>
<dbReference type="CDD" id="cd04455">
    <property type="entry name" value="S1_NusA"/>
    <property type="match status" value="1"/>
</dbReference>
<dbReference type="GO" id="GO:0005829">
    <property type="term" value="C:cytosol"/>
    <property type="evidence" value="ECO:0007669"/>
    <property type="project" value="TreeGrafter"/>
</dbReference>
<dbReference type="Gene3D" id="3.30.1480.10">
    <property type="entry name" value="NusA, N-terminal domain"/>
    <property type="match status" value="1"/>
</dbReference>
<organism evidence="10 11">
    <name type="scientific">Helicobacter cinaedi</name>
    <dbReference type="NCBI Taxonomy" id="213"/>
    <lineage>
        <taxon>Bacteria</taxon>
        <taxon>Pseudomonadati</taxon>
        <taxon>Campylobacterota</taxon>
        <taxon>Epsilonproteobacteria</taxon>
        <taxon>Campylobacterales</taxon>
        <taxon>Helicobacteraceae</taxon>
        <taxon>Helicobacter</taxon>
    </lineage>
</organism>
<dbReference type="GO" id="GO:0003723">
    <property type="term" value="F:RNA binding"/>
    <property type="evidence" value="ECO:0007669"/>
    <property type="project" value="UniProtKB-UniRule"/>
</dbReference>
<dbReference type="InterPro" id="IPR003029">
    <property type="entry name" value="S1_domain"/>
</dbReference>
<feature type="domain" description="S1 motif" evidence="9">
    <location>
        <begin position="138"/>
        <end position="203"/>
    </location>
</feature>
<dbReference type="FunFam" id="3.30.300.20:FF:000002">
    <property type="entry name" value="Transcription termination/antitermination protein NusA"/>
    <property type="match status" value="1"/>
</dbReference>
<reference evidence="10 11" key="1">
    <citation type="submission" date="2018-06" db="EMBL/GenBank/DDBJ databases">
        <authorList>
            <consortium name="Pathogen Informatics"/>
            <person name="Doyle S."/>
        </authorList>
    </citation>
    <scope>NUCLEOTIDE SEQUENCE [LARGE SCALE GENOMIC DNA]</scope>
    <source>
        <strain evidence="10 11">NCTC12219</strain>
    </source>
</reference>
<keyword evidence="10" id="KW-0648">Protein biosynthesis</keyword>
<feature type="region of interest" description="Disordered" evidence="8">
    <location>
        <begin position="369"/>
        <end position="401"/>
    </location>
</feature>
<accession>A0A377JQP3</accession>
<evidence type="ECO:0000259" key="9">
    <source>
        <dbReference type="PROSITE" id="PS50126"/>
    </source>
</evidence>
<evidence type="ECO:0000256" key="3">
    <source>
        <dbReference type="ARBA" id="ARBA00022814"/>
    </source>
</evidence>
<gene>
    <name evidence="7 10" type="primary">nusA</name>
    <name evidence="10" type="ORF">NCTC12219_00153</name>
</gene>
<dbReference type="AlphaFoldDB" id="A0A377JQP3"/>
<dbReference type="Gene3D" id="3.30.300.20">
    <property type="match status" value="2"/>
</dbReference>
<evidence type="ECO:0000256" key="2">
    <source>
        <dbReference type="ARBA" id="ARBA00022490"/>
    </source>
</evidence>
<keyword evidence="6 7" id="KW-0804">Transcription</keyword>
<dbReference type="PROSITE" id="PS50126">
    <property type="entry name" value="S1"/>
    <property type="match status" value="1"/>
</dbReference>
<evidence type="ECO:0000256" key="5">
    <source>
        <dbReference type="ARBA" id="ARBA00023015"/>
    </source>
</evidence>
<dbReference type="Pfam" id="PF08529">
    <property type="entry name" value="NusA_N"/>
    <property type="match status" value="1"/>
</dbReference>
<dbReference type="GO" id="GO:0031564">
    <property type="term" value="P:transcription antitermination"/>
    <property type="evidence" value="ECO:0007669"/>
    <property type="project" value="UniProtKB-UniRule"/>
</dbReference>
<dbReference type="PANTHER" id="PTHR22648:SF0">
    <property type="entry name" value="TRANSCRIPTION TERMINATION_ANTITERMINATION PROTEIN NUSA"/>
    <property type="match status" value="1"/>
</dbReference>
<dbReference type="InterPro" id="IPR009019">
    <property type="entry name" value="KH_sf_prok-type"/>
</dbReference>
<evidence type="ECO:0000313" key="10">
    <source>
        <dbReference type="EMBL" id="STP10299.1"/>
    </source>
</evidence>
<evidence type="ECO:0000256" key="4">
    <source>
        <dbReference type="ARBA" id="ARBA00022884"/>
    </source>
</evidence>
<proteinExistence type="inferred from homology"/>
<dbReference type="InterPro" id="IPR025249">
    <property type="entry name" value="TF_NusA_KH_1st"/>
</dbReference>
<dbReference type="Gene3D" id="2.40.50.140">
    <property type="entry name" value="Nucleic acid-binding proteins"/>
    <property type="match status" value="1"/>
</dbReference>
<evidence type="ECO:0000256" key="7">
    <source>
        <dbReference type="HAMAP-Rule" id="MF_00945"/>
    </source>
</evidence>
<dbReference type="InterPro" id="IPR058582">
    <property type="entry name" value="KH_NusA_2nd"/>
</dbReference>
<comment type="function">
    <text evidence="7">Participates in both transcription termination and antitermination.</text>
</comment>
<keyword evidence="5 7" id="KW-0805">Transcription regulation</keyword>
<feature type="compositionally biased region" description="Polar residues" evidence="8">
    <location>
        <begin position="369"/>
        <end position="389"/>
    </location>
</feature>
<dbReference type="CDD" id="cd02134">
    <property type="entry name" value="KH-II_NusA_rpt1"/>
    <property type="match status" value="1"/>
</dbReference>
<sequence length="401" mass="44546">MEKILDIIDLIAYDKGLDNGVVLEIVKNGLIKIAQEEINPLYHYIVEPDVKERTLKLFYRKKVCADDVKLTEEDLATSIPFSQAKEFGDVSVGDELDCELQLDEMSRGAINKLFLNLEYNLQRSIEDQILQGFRAQLGKIVNGQVVGVDERGNTFVEIDSIRALLPQKNRIKGESFKVGDTIRAVLKFVGINKNGLQVELSRTTPKFLEELLAMEVPEIKDNEVMIFKSARIPGDRAKVAVYSNNPRIDPIGCCVGVKGVRINAVSKELANENIDCVEYHSTLEIFIAKALTPAQILSVKIQEQNIEQSEQNGRENMEGEKENNERKKAIVQIKSDQKSKAIGKGGVNIRLASMLCDCDIELCEIDTPNTTESKADSTATAPAENTAQKSGLDALSSLFKN</sequence>